<dbReference type="InterPro" id="IPR001969">
    <property type="entry name" value="Aspartic_peptidase_AS"/>
</dbReference>
<reference evidence="1 2" key="1">
    <citation type="submission" date="2024-07" db="EMBL/GenBank/DDBJ databases">
        <title>Chromosome-level genome assembly of the water stick insect Ranatra chinensis (Heteroptera: Nepidae).</title>
        <authorList>
            <person name="Liu X."/>
        </authorList>
    </citation>
    <scope>NUCLEOTIDE SEQUENCE [LARGE SCALE GENOMIC DNA]</scope>
    <source>
        <strain evidence="1">Cailab_2021Rc</strain>
        <tissue evidence="1">Muscle</tissue>
    </source>
</reference>
<dbReference type="Gene3D" id="3.30.200.20">
    <property type="entry name" value="Phosphorylase Kinase, domain 1"/>
    <property type="match status" value="1"/>
</dbReference>
<comment type="caution">
    <text evidence="1">The sequence shown here is derived from an EMBL/GenBank/DDBJ whole genome shotgun (WGS) entry which is preliminary data.</text>
</comment>
<dbReference type="AlphaFoldDB" id="A0ABD0Z8H4"/>
<accession>A0ABD0Z8H4</accession>
<protein>
    <recommendedName>
        <fullName evidence="3">Peptidase A2 domain-containing protein</fullName>
    </recommendedName>
</protein>
<evidence type="ECO:0008006" key="3">
    <source>
        <dbReference type="Google" id="ProtNLM"/>
    </source>
</evidence>
<name>A0ABD0Z8H4_9HEMI</name>
<gene>
    <name evidence="1" type="ORF">AAG570_000009</name>
</gene>
<proteinExistence type="predicted"/>
<evidence type="ECO:0000313" key="1">
    <source>
        <dbReference type="EMBL" id="KAL1140077.1"/>
    </source>
</evidence>
<sequence>MAEDPTGAVSGSVVEIVRGQTFEVGPRYTNLSYIGEGAYGMVVRLSPAVRADCGIEITTDLACVTRKLKEKYGGFRRPAERSVVKLLRMRRADGESPSDFARRADQALRLVKQRIQAGTDASAIGYEVRFLEKLVKEAVQMGKQPRQPAVSVAALSSTVPGVKRDALPVVWSPTWGCTVLIDTGSTSTIIKRKIDPILGVGWRIEGNICPGGPLEGEIGRLLFHHLT</sequence>
<dbReference type="EMBL" id="JBFDAA010000001">
    <property type="protein sequence ID" value="KAL1140077.1"/>
    <property type="molecule type" value="Genomic_DNA"/>
</dbReference>
<organism evidence="1 2">
    <name type="scientific">Ranatra chinensis</name>
    <dbReference type="NCBI Taxonomy" id="642074"/>
    <lineage>
        <taxon>Eukaryota</taxon>
        <taxon>Metazoa</taxon>
        <taxon>Ecdysozoa</taxon>
        <taxon>Arthropoda</taxon>
        <taxon>Hexapoda</taxon>
        <taxon>Insecta</taxon>
        <taxon>Pterygota</taxon>
        <taxon>Neoptera</taxon>
        <taxon>Paraneoptera</taxon>
        <taxon>Hemiptera</taxon>
        <taxon>Heteroptera</taxon>
        <taxon>Panheteroptera</taxon>
        <taxon>Nepomorpha</taxon>
        <taxon>Nepidae</taxon>
        <taxon>Ranatrinae</taxon>
        <taxon>Ranatra</taxon>
    </lineage>
</organism>
<dbReference type="PROSITE" id="PS00141">
    <property type="entry name" value="ASP_PROTEASE"/>
    <property type="match status" value="1"/>
</dbReference>
<dbReference type="Proteomes" id="UP001558652">
    <property type="component" value="Unassembled WGS sequence"/>
</dbReference>
<keyword evidence="2" id="KW-1185">Reference proteome</keyword>
<evidence type="ECO:0000313" key="2">
    <source>
        <dbReference type="Proteomes" id="UP001558652"/>
    </source>
</evidence>